<feature type="transmembrane region" description="Helical" evidence="5">
    <location>
        <begin position="110"/>
        <end position="131"/>
    </location>
</feature>
<comment type="subcellular location">
    <subcellularLocation>
        <location evidence="1">Membrane</location>
        <topology evidence="1">Multi-pass membrane protein</topology>
    </subcellularLocation>
</comment>
<proteinExistence type="predicted"/>
<feature type="transmembrane region" description="Helical" evidence="5">
    <location>
        <begin position="79"/>
        <end position="98"/>
    </location>
</feature>
<keyword evidence="8" id="KW-1185">Reference proteome</keyword>
<dbReference type="PANTHER" id="PTHR37422:SF13">
    <property type="entry name" value="LIPOPOLYSACCHARIDE BIOSYNTHESIS PROTEIN PA4999-RELATED"/>
    <property type="match status" value="1"/>
</dbReference>
<dbReference type="InterPro" id="IPR051533">
    <property type="entry name" value="WaaL-like"/>
</dbReference>
<feature type="transmembrane region" description="Helical" evidence="5">
    <location>
        <begin position="30"/>
        <end position="50"/>
    </location>
</feature>
<dbReference type="RefSeq" id="WP_369594563.1">
    <property type="nucleotide sequence ID" value="NZ_CP045835.1"/>
</dbReference>
<evidence type="ECO:0000256" key="3">
    <source>
        <dbReference type="ARBA" id="ARBA00022989"/>
    </source>
</evidence>
<feature type="transmembrane region" description="Helical" evidence="5">
    <location>
        <begin position="253"/>
        <end position="270"/>
    </location>
</feature>
<keyword evidence="3 5" id="KW-1133">Transmembrane helix</keyword>
<feature type="domain" description="O-antigen ligase-related" evidence="6">
    <location>
        <begin position="260"/>
        <end position="456"/>
    </location>
</feature>
<protein>
    <recommendedName>
        <fullName evidence="6">O-antigen ligase-related domain-containing protein</fullName>
    </recommendedName>
</protein>
<organism evidence="7 8">
    <name type="scientific">Lysinibacillus pakistanensis</name>
    <dbReference type="NCBI Taxonomy" id="759811"/>
    <lineage>
        <taxon>Bacteria</taxon>
        <taxon>Bacillati</taxon>
        <taxon>Bacillota</taxon>
        <taxon>Bacilli</taxon>
        <taxon>Bacillales</taxon>
        <taxon>Bacillaceae</taxon>
        <taxon>Lysinibacillus</taxon>
    </lineage>
</organism>
<feature type="transmembrane region" description="Helical" evidence="5">
    <location>
        <begin position="439"/>
        <end position="467"/>
    </location>
</feature>
<evidence type="ECO:0000256" key="4">
    <source>
        <dbReference type="ARBA" id="ARBA00023136"/>
    </source>
</evidence>
<reference evidence="7 8" key="1">
    <citation type="submission" date="2019-11" db="EMBL/GenBank/DDBJ databases">
        <title>Whole Genome Sequencing and Comparative Genomic Analyses of Lysinibacillus pakistanensis LZH-9, a Halotolerant Strain with Excellent COD Removal Capability.</title>
        <authorList>
            <person name="Zhou H."/>
        </authorList>
    </citation>
    <scope>NUCLEOTIDE SEQUENCE [LARGE SCALE GENOMIC DNA]</scope>
    <source>
        <strain evidence="7 8">LZH-9</strain>
    </source>
</reference>
<evidence type="ECO:0000256" key="2">
    <source>
        <dbReference type="ARBA" id="ARBA00022692"/>
    </source>
</evidence>
<evidence type="ECO:0000256" key="1">
    <source>
        <dbReference type="ARBA" id="ARBA00004141"/>
    </source>
</evidence>
<dbReference type="Pfam" id="PF04932">
    <property type="entry name" value="Wzy_C"/>
    <property type="match status" value="1"/>
</dbReference>
<accession>A0ABX6D5B8</accession>
<name>A0ABX6D5B8_9BACI</name>
<feature type="transmembrane region" description="Helical" evidence="5">
    <location>
        <begin position="502"/>
        <end position="519"/>
    </location>
</feature>
<evidence type="ECO:0000256" key="5">
    <source>
        <dbReference type="SAM" id="Phobius"/>
    </source>
</evidence>
<evidence type="ECO:0000313" key="8">
    <source>
        <dbReference type="Proteomes" id="UP000373269"/>
    </source>
</evidence>
<dbReference type="EMBL" id="CP045835">
    <property type="protein sequence ID" value="QGG49989.1"/>
    <property type="molecule type" value="Genomic_DNA"/>
</dbReference>
<keyword evidence="2 5" id="KW-0812">Transmembrane</keyword>
<keyword evidence="4 5" id="KW-0472">Membrane</keyword>
<feature type="transmembrane region" description="Helical" evidence="5">
    <location>
        <begin position="276"/>
        <end position="291"/>
    </location>
</feature>
<evidence type="ECO:0000313" key="7">
    <source>
        <dbReference type="EMBL" id="QGG49989.1"/>
    </source>
</evidence>
<feature type="transmembrane region" description="Helical" evidence="5">
    <location>
        <begin position="168"/>
        <end position="189"/>
    </location>
</feature>
<feature type="transmembrane region" description="Helical" evidence="5">
    <location>
        <begin position="479"/>
        <end position="496"/>
    </location>
</feature>
<gene>
    <name evidence="7" type="ORF">GDS87_03095</name>
</gene>
<feature type="transmembrane region" description="Helical" evidence="5">
    <location>
        <begin position="226"/>
        <end position="246"/>
    </location>
</feature>
<dbReference type="InterPro" id="IPR007016">
    <property type="entry name" value="O-antigen_ligase-rel_domated"/>
</dbReference>
<feature type="transmembrane region" description="Helical" evidence="5">
    <location>
        <begin position="143"/>
        <end position="161"/>
    </location>
</feature>
<sequence>MSSFYEEINKSRVITDEKENAQSRTSVDKWIFRILLLILGFMPLIVMGSVKEVISPLVSNIDALSSGTKGDLFTSYKSMFLLISTITVSILFLAKIFFMNGKINKSLLNYFLLLFIVGILISTIVSPNISIALNGQYNRSDGAINWLCYLILMFIAMNIKYPRKAINYVLLSLYPFVVINLYIITTNFYGNDLLQKGWMRKFVSLFLPQGASIGQDSHLLGTLNQWNYMSGMFGILTLLYLGGAILEKQSKLKIAHFLISLCTMAVMLMAMSASGFFTLVCVLPILIWLAIRTYNKKISLLLLSIFIIVSAGLIHGFSLQNSKVWDDSIGFFYHGENPYAEKEKPTAKINESSKLALDGFLGNKAYAAEDKFELPVLPESGWSAGTGRTYIWKETFELVKDRPFFGYGLDTLVYHFPHTKLETRANLLVETVVDKPHNIYIGVLYGTGILGFVALIGIVLITVFTSLKKIFIFNIKSNTSVVLCVAWLAFLIQALFNDTTPAIVATFFIMIGILMGLQFEEKEA</sequence>
<evidence type="ECO:0000259" key="6">
    <source>
        <dbReference type="Pfam" id="PF04932"/>
    </source>
</evidence>
<dbReference type="PANTHER" id="PTHR37422">
    <property type="entry name" value="TEICHURONIC ACID BIOSYNTHESIS PROTEIN TUAE"/>
    <property type="match status" value="1"/>
</dbReference>
<feature type="transmembrane region" description="Helical" evidence="5">
    <location>
        <begin position="298"/>
        <end position="317"/>
    </location>
</feature>
<dbReference type="Proteomes" id="UP000373269">
    <property type="component" value="Chromosome"/>
</dbReference>